<dbReference type="PROSITE" id="PS50931">
    <property type="entry name" value="HTH_LYSR"/>
    <property type="match status" value="1"/>
</dbReference>
<sequence>MDDRDWTILKVLYEQRNITKTAQLLFISQPALTNRLQQMEKEFGVQIVQRKSRGIEFTPEGEYLAKCADEMLLKTNKIKDHVLNLRNKVSGTLRLGVSNYFTRNKLPGILELFKNQYPDVEFKVVTGWSRDVLNLIYNQHVHIGFVRGDYPWGDRKQLIFEETVCIASREEINMDDLPNLSRIDYQTDYWFKSLVNDWWIENFTHPPVIGMEVDKVETCREMVIRGLGYAIMPSLVLEGIPNINKINIRDKNGNPILRRTWMYYHEEALELNLVKAFVQFMEAVDLSEPL</sequence>
<dbReference type="GO" id="GO:0000976">
    <property type="term" value="F:transcription cis-regulatory region binding"/>
    <property type="evidence" value="ECO:0007669"/>
    <property type="project" value="TreeGrafter"/>
</dbReference>
<keyword evidence="7" id="KW-1185">Reference proteome</keyword>
<evidence type="ECO:0000256" key="1">
    <source>
        <dbReference type="ARBA" id="ARBA00009437"/>
    </source>
</evidence>
<keyword evidence="2" id="KW-0805">Transcription regulation</keyword>
<dbReference type="AlphaFoldDB" id="A0A972K493"/>
<evidence type="ECO:0000259" key="5">
    <source>
        <dbReference type="PROSITE" id="PS50931"/>
    </source>
</evidence>
<evidence type="ECO:0000256" key="2">
    <source>
        <dbReference type="ARBA" id="ARBA00023015"/>
    </source>
</evidence>
<dbReference type="SUPFAM" id="SSF46785">
    <property type="entry name" value="Winged helix' DNA-binding domain"/>
    <property type="match status" value="1"/>
</dbReference>
<dbReference type="InterPro" id="IPR036390">
    <property type="entry name" value="WH_DNA-bd_sf"/>
</dbReference>
<evidence type="ECO:0000313" key="7">
    <source>
        <dbReference type="Proteomes" id="UP000641588"/>
    </source>
</evidence>
<accession>A0A972K493</accession>
<protein>
    <submittedName>
        <fullName evidence="6">LysR family transcriptional regulator</fullName>
    </submittedName>
</protein>
<name>A0A972K493_9BACL</name>
<dbReference type="InterPro" id="IPR005119">
    <property type="entry name" value="LysR_subst-bd"/>
</dbReference>
<reference evidence="6" key="1">
    <citation type="submission" date="2019-10" db="EMBL/GenBank/DDBJ databases">
        <title>Description of Paenibacillus glebae sp. nov.</title>
        <authorList>
            <person name="Carlier A."/>
            <person name="Qi S."/>
        </authorList>
    </citation>
    <scope>NUCLEOTIDE SEQUENCE</scope>
    <source>
        <strain evidence="6">LMG 31456</strain>
    </source>
</reference>
<dbReference type="InterPro" id="IPR036388">
    <property type="entry name" value="WH-like_DNA-bd_sf"/>
</dbReference>
<dbReference type="Pfam" id="PF00126">
    <property type="entry name" value="HTH_1"/>
    <property type="match status" value="1"/>
</dbReference>
<dbReference type="SUPFAM" id="SSF53850">
    <property type="entry name" value="Periplasmic binding protein-like II"/>
    <property type="match status" value="1"/>
</dbReference>
<comment type="similarity">
    <text evidence="1">Belongs to the LysR transcriptional regulatory family.</text>
</comment>
<organism evidence="6 7">
    <name type="scientific">Paenibacillus foliorum</name>
    <dbReference type="NCBI Taxonomy" id="2654974"/>
    <lineage>
        <taxon>Bacteria</taxon>
        <taxon>Bacillati</taxon>
        <taxon>Bacillota</taxon>
        <taxon>Bacilli</taxon>
        <taxon>Bacillales</taxon>
        <taxon>Paenibacillaceae</taxon>
        <taxon>Paenibacillus</taxon>
    </lineage>
</organism>
<dbReference type="Gene3D" id="1.10.10.10">
    <property type="entry name" value="Winged helix-like DNA-binding domain superfamily/Winged helix DNA-binding domain"/>
    <property type="match status" value="1"/>
</dbReference>
<comment type="caution">
    <text evidence="6">The sequence shown here is derived from an EMBL/GenBank/DDBJ whole genome shotgun (WGS) entry which is preliminary data.</text>
</comment>
<keyword evidence="3" id="KW-0238">DNA-binding</keyword>
<keyword evidence="4" id="KW-0804">Transcription</keyword>
<dbReference type="Pfam" id="PF03466">
    <property type="entry name" value="LysR_substrate"/>
    <property type="match status" value="1"/>
</dbReference>
<feature type="domain" description="HTH lysR-type" evidence="5">
    <location>
        <begin position="1"/>
        <end position="58"/>
    </location>
</feature>
<dbReference type="GO" id="GO:0003700">
    <property type="term" value="F:DNA-binding transcription factor activity"/>
    <property type="evidence" value="ECO:0007669"/>
    <property type="project" value="InterPro"/>
</dbReference>
<dbReference type="Gene3D" id="3.40.190.290">
    <property type="match status" value="1"/>
</dbReference>
<gene>
    <name evidence="6" type="ORF">GC093_32035</name>
</gene>
<dbReference type="PANTHER" id="PTHR30126">
    <property type="entry name" value="HTH-TYPE TRANSCRIPTIONAL REGULATOR"/>
    <property type="match status" value="1"/>
</dbReference>
<dbReference type="RefSeq" id="WP_171656065.1">
    <property type="nucleotide sequence ID" value="NZ_WHOD01000121.1"/>
</dbReference>
<dbReference type="PRINTS" id="PR00039">
    <property type="entry name" value="HTHLYSR"/>
</dbReference>
<dbReference type="CDD" id="cd05466">
    <property type="entry name" value="PBP2_LTTR_substrate"/>
    <property type="match status" value="1"/>
</dbReference>
<dbReference type="EMBL" id="WHOD01000121">
    <property type="protein sequence ID" value="NOU97825.1"/>
    <property type="molecule type" value="Genomic_DNA"/>
</dbReference>
<proteinExistence type="inferred from homology"/>
<dbReference type="Proteomes" id="UP000641588">
    <property type="component" value="Unassembled WGS sequence"/>
</dbReference>
<evidence type="ECO:0000256" key="4">
    <source>
        <dbReference type="ARBA" id="ARBA00023163"/>
    </source>
</evidence>
<evidence type="ECO:0000256" key="3">
    <source>
        <dbReference type="ARBA" id="ARBA00023125"/>
    </source>
</evidence>
<evidence type="ECO:0000313" key="6">
    <source>
        <dbReference type="EMBL" id="NOU97825.1"/>
    </source>
</evidence>
<dbReference type="InterPro" id="IPR000847">
    <property type="entry name" value="LysR_HTH_N"/>
</dbReference>
<dbReference type="PANTHER" id="PTHR30126:SF78">
    <property type="entry name" value="HTH LYSR-TYPE DOMAIN-CONTAINING PROTEIN"/>
    <property type="match status" value="1"/>
</dbReference>